<gene>
    <name evidence="2" type="ORF">RSIPO_04523</name>
</gene>
<name>A0A7U7JCK8_RALSL</name>
<organism evidence="2 3">
    <name type="scientific">Ralstonia solanacearum IPO1609</name>
    <dbReference type="NCBI Taxonomy" id="564066"/>
    <lineage>
        <taxon>Bacteria</taxon>
        <taxon>Pseudomonadati</taxon>
        <taxon>Pseudomonadota</taxon>
        <taxon>Betaproteobacteria</taxon>
        <taxon>Burkholderiales</taxon>
        <taxon>Burkholderiaceae</taxon>
        <taxon>Ralstonia</taxon>
        <taxon>Ralstonia solanacearum species complex</taxon>
    </lineage>
</organism>
<dbReference type="AlphaFoldDB" id="A0A7U7JCK8"/>
<dbReference type="RefSeq" id="WP_020957960.1">
    <property type="nucleotide sequence ID" value="NZ_LN651273.1"/>
</dbReference>
<dbReference type="Proteomes" id="UP000053470">
    <property type="component" value="Unassembled WGS sequence"/>
</dbReference>
<feature type="compositionally biased region" description="Basic and acidic residues" evidence="1">
    <location>
        <begin position="124"/>
        <end position="136"/>
    </location>
</feature>
<feature type="region of interest" description="Disordered" evidence="1">
    <location>
        <begin position="104"/>
        <end position="151"/>
    </location>
</feature>
<evidence type="ECO:0000313" key="2">
    <source>
        <dbReference type="EMBL" id="CEJ16378.1"/>
    </source>
</evidence>
<protein>
    <submittedName>
        <fullName evidence="2">Uncharacterized protein</fullName>
    </submittedName>
</protein>
<reference evidence="2" key="1">
    <citation type="submission" date="2014-11" db="EMBL/GenBank/DDBJ databases">
        <authorList>
            <person name="Genoscope - CEA"/>
        </authorList>
    </citation>
    <scope>NUCLEOTIDE SEQUENCE</scope>
    <source>
        <strain evidence="2">IPO1609</strain>
    </source>
</reference>
<keyword evidence="3" id="KW-1185">Reference proteome</keyword>
<sequence>MDEKQIAELRKFLGTISDPKISAFIDLKKLCQSGIYNLAVQMATEHAAKHHDFGYLEKILTLLDGSTHASGFIASLRPKLNFIVTDTKPRKFKKATPEQVAKAAKQALSKPVAVKSTQPKPAKKKSEAKVSHDLMDSRFMLPGSYGTGRRR</sequence>
<evidence type="ECO:0000313" key="3">
    <source>
        <dbReference type="Proteomes" id="UP000053470"/>
    </source>
</evidence>
<dbReference type="EMBL" id="LN651273">
    <property type="protein sequence ID" value="CEJ16378.1"/>
    <property type="molecule type" value="Genomic_DNA"/>
</dbReference>
<proteinExistence type="predicted"/>
<accession>A0A7U7JCK8</accession>
<reference evidence="2" key="2">
    <citation type="submission" date="2022-04" db="EMBL/GenBank/DDBJ databases">
        <title>Genomic draft of R. solanacearum strain IPO1609, a phylotype IIB1/biovar 2/race 3 strain isolated from potato in Europe.</title>
        <authorList>
            <person name="Boucher C."/>
            <person name="Carrere S."/>
            <person name="Dossat C."/>
            <person name="Elbaz M."/>
            <person name="Genin S."/>
            <person name="Gouzy J."/>
            <person name="Prior P."/>
            <person name="Segurens B."/>
            <person name="Wincker P."/>
        </authorList>
    </citation>
    <scope>NUCLEOTIDE SEQUENCE</scope>
    <source>
        <strain evidence="2">IPO1609</strain>
    </source>
</reference>
<evidence type="ECO:0000256" key="1">
    <source>
        <dbReference type="SAM" id="MobiDB-lite"/>
    </source>
</evidence>